<gene>
    <name evidence="2" type="ORF">ARTHRO_11302</name>
</gene>
<keyword evidence="2" id="KW-0548">Nucleotidyltransferase</keyword>
<evidence type="ECO:0000313" key="3">
    <source>
        <dbReference type="Proteomes" id="UP000032946"/>
    </source>
</evidence>
<dbReference type="Gene3D" id="1.10.30.50">
    <property type="match status" value="1"/>
</dbReference>
<dbReference type="Proteomes" id="UP000032946">
    <property type="component" value="Chromosome"/>
</dbReference>
<dbReference type="InterPro" id="IPR002711">
    <property type="entry name" value="HNH"/>
</dbReference>
<evidence type="ECO:0000313" key="2">
    <source>
        <dbReference type="EMBL" id="CDM93629.1"/>
    </source>
</evidence>
<organism evidence="2 3">
    <name type="scientific">Limnospira indica PCC 8005</name>
    <dbReference type="NCBI Taxonomy" id="376219"/>
    <lineage>
        <taxon>Bacteria</taxon>
        <taxon>Bacillati</taxon>
        <taxon>Cyanobacteriota</taxon>
        <taxon>Cyanophyceae</taxon>
        <taxon>Oscillatoriophycideae</taxon>
        <taxon>Oscillatoriales</taxon>
        <taxon>Sirenicapillariaceae</taxon>
        <taxon>Limnospira</taxon>
    </lineage>
</organism>
<dbReference type="Pfam" id="PF01844">
    <property type="entry name" value="HNH"/>
    <property type="match status" value="1"/>
</dbReference>
<keyword evidence="3" id="KW-1185">Reference proteome</keyword>
<dbReference type="GO" id="GO:0003964">
    <property type="term" value="F:RNA-directed DNA polymerase activity"/>
    <property type="evidence" value="ECO:0007669"/>
    <property type="project" value="UniProtKB-KW"/>
</dbReference>
<dbReference type="GO" id="GO:0003676">
    <property type="term" value="F:nucleic acid binding"/>
    <property type="evidence" value="ECO:0007669"/>
    <property type="project" value="InterPro"/>
</dbReference>
<feature type="domain" description="HNH" evidence="1">
    <location>
        <begin position="8"/>
        <end position="34"/>
    </location>
</feature>
<accession>A0A9P1KD05</accession>
<proteinExistence type="predicted"/>
<name>A0A9P1KD05_9CYAN</name>
<protein>
    <submittedName>
        <fullName evidence="2">Reverse transcriptase</fullName>
    </submittedName>
</protein>
<evidence type="ECO:0000259" key="1">
    <source>
        <dbReference type="Pfam" id="PF01844"/>
    </source>
</evidence>
<dbReference type="GO" id="GO:0004519">
    <property type="term" value="F:endonuclease activity"/>
    <property type="evidence" value="ECO:0007669"/>
    <property type="project" value="InterPro"/>
</dbReference>
<dbReference type="CDD" id="cd00085">
    <property type="entry name" value="HNHc"/>
    <property type="match status" value="1"/>
</dbReference>
<dbReference type="GO" id="GO:0008270">
    <property type="term" value="F:zinc ion binding"/>
    <property type="evidence" value="ECO:0007669"/>
    <property type="project" value="InterPro"/>
</dbReference>
<keyword evidence="2" id="KW-0808">Transferase</keyword>
<sequence length="56" mass="6379">MYVAPTDIVEVDHIVPRSQGGKDEYKNLQLLHRHTRDDKTALDNARAVSLTMEQSD</sequence>
<dbReference type="AlphaFoldDB" id="A0A9P1KD05"/>
<reference evidence="2 3" key="1">
    <citation type="submission" date="2014-02" db="EMBL/GenBank/DDBJ databases">
        <authorList>
            <person name="Genoscope - CEA"/>
        </authorList>
    </citation>
    <scope>NUCLEOTIDE SEQUENCE [LARGE SCALE GENOMIC DNA]</scope>
    <source>
        <strain evidence="2 3">PCC 8005</strain>
    </source>
</reference>
<dbReference type="EMBL" id="FO818640">
    <property type="protein sequence ID" value="CDM93629.1"/>
    <property type="molecule type" value="Genomic_DNA"/>
</dbReference>
<keyword evidence="2" id="KW-0695">RNA-directed DNA polymerase</keyword>
<dbReference type="InterPro" id="IPR003615">
    <property type="entry name" value="HNH_nuc"/>
</dbReference>